<dbReference type="EMBL" id="JACHXA010000007">
    <property type="protein sequence ID" value="MBB3066276.1"/>
    <property type="molecule type" value="Genomic_DNA"/>
</dbReference>
<feature type="chain" id="PRO_5032464958" description="Glycine zipper" evidence="1">
    <location>
        <begin position="20"/>
        <end position="80"/>
    </location>
</feature>
<reference evidence="2 3" key="1">
    <citation type="submission" date="2020-08" db="EMBL/GenBank/DDBJ databases">
        <title>Genomic Encyclopedia of Type Strains, Phase III (KMG-III): the genomes of soil and plant-associated and newly described type strains.</title>
        <authorList>
            <person name="Whitman W."/>
        </authorList>
    </citation>
    <scope>NUCLEOTIDE SEQUENCE [LARGE SCALE GENOMIC DNA]</scope>
    <source>
        <strain evidence="2 3">CECT 8803</strain>
    </source>
</reference>
<evidence type="ECO:0000256" key="1">
    <source>
        <dbReference type="SAM" id="SignalP"/>
    </source>
</evidence>
<comment type="caution">
    <text evidence="2">The sequence shown here is derived from an EMBL/GenBank/DDBJ whole genome shotgun (WGS) entry which is preliminary data.</text>
</comment>
<feature type="signal peptide" evidence="1">
    <location>
        <begin position="1"/>
        <end position="19"/>
    </location>
</feature>
<organism evidence="2 3">
    <name type="scientific">Limibacillus halophilus</name>
    <dbReference type="NCBI Taxonomy" id="1579333"/>
    <lineage>
        <taxon>Bacteria</taxon>
        <taxon>Pseudomonadati</taxon>
        <taxon>Pseudomonadota</taxon>
        <taxon>Alphaproteobacteria</taxon>
        <taxon>Rhodospirillales</taxon>
        <taxon>Rhodovibrionaceae</taxon>
        <taxon>Limibacillus</taxon>
    </lineage>
</organism>
<accession>A0A839SXM1</accession>
<gene>
    <name evidence="2" type="ORF">FHR98_002581</name>
</gene>
<keyword evidence="1" id="KW-0732">Signal</keyword>
<sequence>MSSLAKTMMILTVAAPLAACGNTQGERALSGAGIGAGTGAVAGALTGGSVLGGAVLGGAAGAAVGALTDEDQINLDHHHH</sequence>
<protein>
    <recommendedName>
        <fullName evidence="4">Glycine zipper</fullName>
    </recommendedName>
</protein>
<keyword evidence="3" id="KW-1185">Reference proteome</keyword>
<evidence type="ECO:0008006" key="4">
    <source>
        <dbReference type="Google" id="ProtNLM"/>
    </source>
</evidence>
<name>A0A839SXM1_9PROT</name>
<proteinExistence type="predicted"/>
<evidence type="ECO:0000313" key="2">
    <source>
        <dbReference type="EMBL" id="MBB3066276.1"/>
    </source>
</evidence>
<evidence type="ECO:0000313" key="3">
    <source>
        <dbReference type="Proteomes" id="UP000581135"/>
    </source>
</evidence>
<dbReference type="RefSeq" id="WP_221205885.1">
    <property type="nucleotide sequence ID" value="NZ_JACHXA010000007.1"/>
</dbReference>
<dbReference type="Proteomes" id="UP000581135">
    <property type="component" value="Unassembled WGS sequence"/>
</dbReference>
<dbReference type="AlphaFoldDB" id="A0A839SXM1"/>